<evidence type="ECO:0000313" key="3">
    <source>
        <dbReference type="Proteomes" id="UP000515788"/>
    </source>
</evidence>
<evidence type="ECO:0000313" key="2">
    <source>
        <dbReference type="EMBL" id="QLL34655.1"/>
    </source>
</evidence>
<dbReference type="Proteomes" id="UP000515788">
    <property type="component" value="Chromosome 8"/>
</dbReference>
<feature type="chain" id="PRO_5028810983" evidence="1">
    <location>
        <begin position="22"/>
        <end position="160"/>
    </location>
</feature>
<sequence>MTKHYFTVIFFFFLSFCIIEARISGLEEALLHYLEMPCEDAAQSLRRSTDFIAYVYSLATTRNGCKVTTAGTLQALRVKTAKTLTSQHKSAISILLSNRQLDFIGIFLRCFFSDKIRGWHRDITKMKKFGEVDLQPEVQFHPLKVLVCLVQNCVPDRRLE</sequence>
<reference evidence="2 3" key="1">
    <citation type="submission" date="2020-06" db="EMBL/GenBank/DDBJ databases">
        <title>The yeast mating-type switching endonuclease HO is a domesticated member of an unorthodox homing genetic element family.</title>
        <authorList>
            <person name="Coughlan A.Y."/>
            <person name="Lombardi L."/>
            <person name="Braun-Galleani S."/>
            <person name="Martos A.R."/>
            <person name="Galeote V."/>
            <person name="Bigey F."/>
            <person name="Dequin S."/>
            <person name="Byrne K.P."/>
            <person name="Wolfe K.H."/>
        </authorList>
    </citation>
    <scope>NUCLEOTIDE SEQUENCE [LARGE SCALE GENOMIC DNA]</scope>
    <source>
        <strain evidence="2 3">CBS764</strain>
    </source>
</reference>
<dbReference type="EMBL" id="CP059253">
    <property type="protein sequence ID" value="QLL34655.1"/>
    <property type="molecule type" value="Genomic_DNA"/>
</dbReference>
<organism evidence="2 3">
    <name type="scientific">Torulaspora globosa</name>
    <dbReference type="NCBI Taxonomy" id="48254"/>
    <lineage>
        <taxon>Eukaryota</taxon>
        <taxon>Fungi</taxon>
        <taxon>Dikarya</taxon>
        <taxon>Ascomycota</taxon>
        <taxon>Saccharomycotina</taxon>
        <taxon>Saccharomycetes</taxon>
        <taxon>Saccharomycetales</taxon>
        <taxon>Saccharomycetaceae</taxon>
        <taxon>Torulaspora</taxon>
    </lineage>
</organism>
<evidence type="ECO:0000256" key="1">
    <source>
        <dbReference type="SAM" id="SignalP"/>
    </source>
</evidence>
<feature type="signal peptide" evidence="1">
    <location>
        <begin position="1"/>
        <end position="21"/>
    </location>
</feature>
<dbReference type="RefSeq" id="XP_037141329.1">
    <property type="nucleotide sequence ID" value="XM_037285433.1"/>
</dbReference>
<accession>A0A7G3ZMB9</accession>
<proteinExistence type="predicted"/>
<protein>
    <submittedName>
        <fullName evidence="2">Uncharacterized protein</fullName>
    </submittedName>
</protein>
<name>A0A7G3ZMB9_9SACH</name>
<dbReference type="GeneID" id="59327921"/>
<dbReference type="AlphaFoldDB" id="A0A7G3ZMB9"/>
<keyword evidence="1" id="KW-0732">Signal</keyword>
<gene>
    <name evidence="2" type="ORF">HG536_0H00290</name>
</gene>
<dbReference type="KEGG" id="tgb:HG536_0H00290"/>
<keyword evidence="3" id="KW-1185">Reference proteome</keyword>